<sequence>MKILAQSYLIAPNSPKKAFYHIRVEQNATFRYVVTKESGGGNTVWDQRKWEFRDQKAAIAFYLRKIRDKTNPKRRSPRKYQHQLQPTH</sequence>
<dbReference type="Proteomes" id="UP000192783">
    <property type="component" value="Unassembled WGS sequence"/>
</dbReference>
<feature type="region of interest" description="Disordered" evidence="1">
    <location>
        <begin position="68"/>
        <end position="88"/>
    </location>
</feature>
<feature type="compositionally biased region" description="Basic residues" evidence="1">
    <location>
        <begin position="68"/>
        <end position="81"/>
    </location>
</feature>
<name>A0A1W1XWY1_9BACT</name>
<evidence type="ECO:0000313" key="3">
    <source>
        <dbReference type="Proteomes" id="UP000192783"/>
    </source>
</evidence>
<dbReference type="EMBL" id="FWXF01000033">
    <property type="protein sequence ID" value="SMC28375.1"/>
    <property type="molecule type" value="Genomic_DNA"/>
</dbReference>
<accession>A0A1W1XWY1</accession>
<reference evidence="2 3" key="1">
    <citation type="submission" date="2017-04" db="EMBL/GenBank/DDBJ databases">
        <authorList>
            <person name="Afonso C.L."/>
            <person name="Miller P.J."/>
            <person name="Scott M.A."/>
            <person name="Spackman E."/>
            <person name="Goraichik I."/>
            <person name="Dimitrov K.M."/>
            <person name="Suarez D.L."/>
            <person name="Swayne D.E."/>
        </authorList>
    </citation>
    <scope>NUCLEOTIDE SEQUENCE [LARGE SCALE GENOMIC DNA]</scope>
    <source>
        <strain evidence="2 3">DSM 13146</strain>
    </source>
</reference>
<organism evidence="2 3">
    <name type="scientific">Desulfacinum hydrothermale DSM 13146</name>
    <dbReference type="NCBI Taxonomy" id="1121390"/>
    <lineage>
        <taxon>Bacteria</taxon>
        <taxon>Pseudomonadati</taxon>
        <taxon>Thermodesulfobacteriota</taxon>
        <taxon>Syntrophobacteria</taxon>
        <taxon>Syntrophobacterales</taxon>
        <taxon>Syntrophobacteraceae</taxon>
        <taxon>Desulfacinum</taxon>
    </lineage>
</organism>
<proteinExistence type="predicted"/>
<dbReference type="AlphaFoldDB" id="A0A1W1XWY1"/>
<evidence type="ECO:0000256" key="1">
    <source>
        <dbReference type="SAM" id="MobiDB-lite"/>
    </source>
</evidence>
<protein>
    <recommendedName>
        <fullName evidence="4">WGR domain-containing protein</fullName>
    </recommendedName>
</protein>
<evidence type="ECO:0000313" key="2">
    <source>
        <dbReference type="EMBL" id="SMC28375.1"/>
    </source>
</evidence>
<keyword evidence="3" id="KW-1185">Reference proteome</keyword>
<gene>
    <name evidence="2" type="ORF">SAMN02746041_03247</name>
</gene>
<evidence type="ECO:0008006" key="4">
    <source>
        <dbReference type="Google" id="ProtNLM"/>
    </source>
</evidence>